<evidence type="ECO:0000256" key="8">
    <source>
        <dbReference type="ARBA" id="ARBA00023163"/>
    </source>
</evidence>
<evidence type="ECO:0000256" key="3">
    <source>
        <dbReference type="ARBA" id="ARBA00022737"/>
    </source>
</evidence>
<dbReference type="EMBL" id="JBBCAQ010000022">
    <property type="protein sequence ID" value="KAK7591200.1"/>
    <property type="molecule type" value="Genomic_DNA"/>
</dbReference>
<dbReference type="FunFam" id="3.30.160.60:FF:000060">
    <property type="entry name" value="zinc finger protein 436"/>
    <property type="match status" value="1"/>
</dbReference>
<sequence>MEYYSGELPPEYEKKKEASSLLRMNSIPYESKDVKPAKVSVDNHKSTPSSSRKSNSESKSHSCYVCGKTLSSTSSYYVHMKQHSGHKPYHCPLCDVSFCRKPYLEVHMRTHTGERPFQCNVCLKRFTQKSSLNIHKRVHTGERPYSCDICDKKFAVKSYVDAHRWTHIFEKPLSCDKCQIPFNSKAQYILHMRSHSSALAYECPCGRSFTKDSYLIRHQVKVHQPQTVQSLHAVAENAINSLAYNHAFIPNDVLLKKNFDSGESSASDMSADVKKEERITPPIKPEIELNLASTVSSVIRNGIQSYISDPSNHLVKL</sequence>
<feature type="domain" description="C2H2-type" evidence="12">
    <location>
        <begin position="117"/>
        <end position="144"/>
    </location>
</feature>
<organism evidence="13 14">
    <name type="scientific">Parthenolecanium corni</name>
    <dbReference type="NCBI Taxonomy" id="536013"/>
    <lineage>
        <taxon>Eukaryota</taxon>
        <taxon>Metazoa</taxon>
        <taxon>Ecdysozoa</taxon>
        <taxon>Arthropoda</taxon>
        <taxon>Hexapoda</taxon>
        <taxon>Insecta</taxon>
        <taxon>Pterygota</taxon>
        <taxon>Neoptera</taxon>
        <taxon>Paraneoptera</taxon>
        <taxon>Hemiptera</taxon>
        <taxon>Sternorrhyncha</taxon>
        <taxon>Coccoidea</taxon>
        <taxon>Coccidae</taxon>
        <taxon>Parthenolecanium</taxon>
    </lineage>
</organism>
<proteinExistence type="predicted"/>
<keyword evidence="9" id="KW-0539">Nucleus</keyword>
<keyword evidence="5" id="KW-0862">Zinc</keyword>
<dbReference type="GO" id="GO:0008270">
    <property type="term" value="F:zinc ion binding"/>
    <property type="evidence" value="ECO:0007669"/>
    <property type="project" value="UniProtKB-KW"/>
</dbReference>
<evidence type="ECO:0000256" key="5">
    <source>
        <dbReference type="ARBA" id="ARBA00022833"/>
    </source>
</evidence>
<dbReference type="SUPFAM" id="SSF57667">
    <property type="entry name" value="beta-beta-alpha zinc fingers"/>
    <property type="match status" value="4"/>
</dbReference>
<feature type="domain" description="C2H2-type" evidence="12">
    <location>
        <begin position="61"/>
        <end position="88"/>
    </location>
</feature>
<reference evidence="13 14" key="1">
    <citation type="submission" date="2024-03" db="EMBL/GenBank/DDBJ databases">
        <title>Adaptation during the transition from Ophiocordyceps entomopathogen to insect associate is accompanied by gene loss and intensified selection.</title>
        <authorList>
            <person name="Ward C.M."/>
            <person name="Onetto C.A."/>
            <person name="Borneman A.R."/>
        </authorList>
    </citation>
    <scope>NUCLEOTIDE SEQUENCE [LARGE SCALE GENOMIC DNA]</scope>
    <source>
        <strain evidence="13">AWRI1</strain>
        <tissue evidence="13">Single Adult Female</tissue>
    </source>
</reference>
<dbReference type="GO" id="GO:0005667">
    <property type="term" value="C:transcription regulator complex"/>
    <property type="evidence" value="ECO:0007669"/>
    <property type="project" value="TreeGrafter"/>
</dbReference>
<evidence type="ECO:0000256" key="10">
    <source>
        <dbReference type="PROSITE-ProRule" id="PRU00042"/>
    </source>
</evidence>
<keyword evidence="6" id="KW-0805">Transcription regulation</keyword>
<dbReference type="FunFam" id="3.30.160.60:FF:000624">
    <property type="entry name" value="zinc finger protein 697"/>
    <property type="match status" value="1"/>
</dbReference>
<dbReference type="InterPro" id="IPR013087">
    <property type="entry name" value="Znf_C2H2_type"/>
</dbReference>
<dbReference type="PANTHER" id="PTHR14003:SF23">
    <property type="entry name" value="ZINC FINGER PROTEIN 143"/>
    <property type="match status" value="1"/>
</dbReference>
<feature type="domain" description="C2H2-type" evidence="12">
    <location>
        <begin position="145"/>
        <end position="172"/>
    </location>
</feature>
<comment type="subcellular location">
    <subcellularLocation>
        <location evidence="1">Nucleus</location>
    </subcellularLocation>
</comment>
<feature type="compositionally biased region" description="Basic and acidic residues" evidence="11">
    <location>
        <begin position="33"/>
        <end position="45"/>
    </location>
</feature>
<name>A0AAN9THE1_9HEMI</name>
<evidence type="ECO:0000256" key="1">
    <source>
        <dbReference type="ARBA" id="ARBA00004123"/>
    </source>
</evidence>
<dbReference type="FunFam" id="3.30.160.60:FF:002716">
    <property type="entry name" value="Zinc finger protein 212"/>
    <property type="match status" value="1"/>
</dbReference>
<dbReference type="GO" id="GO:0000981">
    <property type="term" value="F:DNA-binding transcription factor activity, RNA polymerase II-specific"/>
    <property type="evidence" value="ECO:0007669"/>
    <property type="project" value="TreeGrafter"/>
</dbReference>
<feature type="domain" description="C2H2-type" evidence="12">
    <location>
        <begin position="173"/>
        <end position="200"/>
    </location>
</feature>
<keyword evidence="14" id="KW-1185">Reference proteome</keyword>
<dbReference type="GO" id="GO:0000785">
    <property type="term" value="C:chromatin"/>
    <property type="evidence" value="ECO:0007669"/>
    <property type="project" value="TreeGrafter"/>
</dbReference>
<keyword evidence="8" id="KW-0804">Transcription</keyword>
<evidence type="ECO:0000256" key="2">
    <source>
        <dbReference type="ARBA" id="ARBA00022723"/>
    </source>
</evidence>
<dbReference type="InterPro" id="IPR036236">
    <property type="entry name" value="Znf_C2H2_sf"/>
</dbReference>
<feature type="region of interest" description="Disordered" evidence="11">
    <location>
        <begin position="33"/>
        <end position="60"/>
    </location>
</feature>
<evidence type="ECO:0000256" key="6">
    <source>
        <dbReference type="ARBA" id="ARBA00023015"/>
    </source>
</evidence>
<dbReference type="SMART" id="SM00355">
    <property type="entry name" value="ZnF_C2H2"/>
    <property type="match status" value="6"/>
</dbReference>
<dbReference type="Pfam" id="PF00096">
    <property type="entry name" value="zf-C2H2"/>
    <property type="match status" value="3"/>
</dbReference>
<dbReference type="PROSITE" id="PS00028">
    <property type="entry name" value="ZINC_FINGER_C2H2_1"/>
    <property type="match status" value="5"/>
</dbReference>
<evidence type="ECO:0000313" key="14">
    <source>
        <dbReference type="Proteomes" id="UP001367676"/>
    </source>
</evidence>
<comment type="caution">
    <text evidence="13">The sequence shown here is derived from an EMBL/GenBank/DDBJ whole genome shotgun (WGS) entry which is preliminary data.</text>
</comment>
<dbReference type="GO" id="GO:0031519">
    <property type="term" value="C:PcG protein complex"/>
    <property type="evidence" value="ECO:0007669"/>
    <property type="project" value="TreeGrafter"/>
</dbReference>
<evidence type="ECO:0000313" key="13">
    <source>
        <dbReference type="EMBL" id="KAK7591200.1"/>
    </source>
</evidence>
<keyword evidence="4 10" id="KW-0863">Zinc-finger</keyword>
<gene>
    <name evidence="13" type="ORF">V9T40_002813</name>
</gene>
<dbReference type="PROSITE" id="PS50157">
    <property type="entry name" value="ZINC_FINGER_C2H2_2"/>
    <property type="match status" value="6"/>
</dbReference>
<feature type="domain" description="C2H2-type" evidence="12">
    <location>
        <begin position="89"/>
        <end position="116"/>
    </location>
</feature>
<dbReference type="Proteomes" id="UP001367676">
    <property type="component" value="Unassembled WGS sequence"/>
</dbReference>
<keyword evidence="7" id="KW-0238">DNA-binding</keyword>
<keyword evidence="2" id="KW-0479">Metal-binding</keyword>
<dbReference type="AlphaFoldDB" id="A0AAN9THE1"/>
<evidence type="ECO:0000256" key="9">
    <source>
        <dbReference type="ARBA" id="ARBA00023242"/>
    </source>
</evidence>
<evidence type="ECO:0000256" key="7">
    <source>
        <dbReference type="ARBA" id="ARBA00023125"/>
    </source>
</evidence>
<protein>
    <recommendedName>
        <fullName evidence="12">C2H2-type domain-containing protein</fullName>
    </recommendedName>
</protein>
<evidence type="ECO:0000256" key="4">
    <source>
        <dbReference type="ARBA" id="ARBA00022771"/>
    </source>
</evidence>
<dbReference type="GO" id="GO:0000978">
    <property type="term" value="F:RNA polymerase II cis-regulatory region sequence-specific DNA binding"/>
    <property type="evidence" value="ECO:0007669"/>
    <property type="project" value="TreeGrafter"/>
</dbReference>
<evidence type="ECO:0000256" key="11">
    <source>
        <dbReference type="SAM" id="MobiDB-lite"/>
    </source>
</evidence>
<accession>A0AAN9THE1</accession>
<dbReference type="PANTHER" id="PTHR14003">
    <property type="entry name" value="TRANSCRIPTIONAL REPRESSOR PROTEIN YY"/>
    <property type="match status" value="1"/>
</dbReference>
<keyword evidence="3" id="KW-0677">Repeat</keyword>
<evidence type="ECO:0000259" key="12">
    <source>
        <dbReference type="PROSITE" id="PS50157"/>
    </source>
</evidence>
<dbReference type="Gene3D" id="3.30.160.60">
    <property type="entry name" value="Classic Zinc Finger"/>
    <property type="match status" value="5"/>
</dbReference>
<feature type="domain" description="C2H2-type" evidence="12">
    <location>
        <begin position="201"/>
        <end position="228"/>
    </location>
</feature>